<dbReference type="RefSeq" id="WP_019440926.1">
    <property type="nucleotide sequence ID" value="NZ_ALOE01000011.1"/>
</dbReference>
<sequence length="300" mass="33928">MKGYQRGWLFAITVLFSSVSLAADNVIVRYLQAHDELLQPIAKKLQSDRSIQDTLNLMSSEFIFPQPLTITFGGDDGPLYDPATNDILIPYTFLDEVEQRFKAAHDARDDNAKIAPVALDQTVMDVVIHTLFHELAHALIANHELPIVGKEEDAADNLAVVLAIEYFENGAEIAISAAKLFYLEDNEITEFEEADFWDEHSLDLQRYYATLCHVYGSDDVNYAYLLEDTGFSAERGEFCISEYDTIANNWLTLLAPYMTPVTGDDTGVNLDKIQTVYLLNKLHARSSKYKVDKHYSIYGY</sequence>
<evidence type="ECO:0000313" key="2">
    <source>
        <dbReference type="Proteomes" id="UP000327424"/>
    </source>
</evidence>
<dbReference type="Pfam" id="PF14247">
    <property type="entry name" value="DUF4344"/>
    <property type="match status" value="1"/>
</dbReference>
<proteinExistence type="predicted"/>
<name>A0A5J6WHK3_MORMI</name>
<dbReference type="EMBL" id="CP044399">
    <property type="protein sequence ID" value="QFI36621.1"/>
    <property type="molecule type" value="Genomic_DNA"/>
</dbReference>
<dbReference type="InterPro" id="IPR025644">
    <property type="entry name" value="DUF4344"/>
</dbReference>
<keyword evidence="2" id="KW-1185">Reference proteome</keyword>
<evidence type="ECO:0000313" key="1">
    <source>
        <dbReference type="EMBL" id="QFI36621.1"/>
    </source>
</evidence>
<dbReference type="KEGG" id="mmaa:FR932_01610"/>
<dbReference type="AlphaFoldDB" id="A0A5J6WHK3"/>
<accession>A0A5J6WHK3</accession>
<dbReference type="Proteomes" id="UP000327424">
    <property type="component" value="Chromosome"/>
</dbReference>
<organism evidence="1 2">
    <name type="scientific">Moritella marina ATCC 15381</name>
    <dbReference type="NCBI Taxonomy" id="1202962"/>
    <lineage>
        <taxon>Bacteria</taxon>
        <taxon>Pseudomonadati</taxon>
        <taxon>Pseudomonadota</taxon>
        <taxon>Gammaproteobacteria</taxon>
        <taxon>Alteromonadales</taxon>
        <taxon>Moritellaceae</taxon>
        <taxon>Moritella</taxon>
    </lineage>
</organism>
<dbReference type="OrthoDB" id="935695at2"/>
<gene>
    <name evidence="1" type="ORF">FR932_01610</name>
</gene>
<protein>
    <submittedName>
        <fullName evidence="1">Uncharacterized protein</fullName>
    </submittedName>
</protein>
<reference evidence="1 2" key="1">
    <citation type="submission" date="2019-09" db="EMBL/GenBank/DDBJ databases">
        <title>Hybrid Assembly of the complete Genome of the Deep-Sea Bacterium Moritella marina from long Nanopore and Illumina reads.</title>
        <authorList>
            <person name="Magin S."/>
            <person name="Georgoulis A."/>
            <person name="Papadimitriou K."/>
            <person name="Iliakis G."/>
            <person name="Vorgias C.E."/>
        </authorList>
    </citation>
    <scope>NUCLEOTIDE SEQUENCE [LARGE SCALE GENOMIC DNA]</scope>
    <source>
        <strain evidence="1 2">MP-1</strain>
    </source>
</reference>